<reference evidence="1 2" key="1">
    <citation type="submission" date="2024-09" db="EMBL/GenBank/DDBJ databases">
        <title>Floridaenema gen nov. (Aerosakkonemataceae, Aerosakkonematales ord. nov., Cyanobacteria) from benthic tropical and subtropical fresh waters, with the description of four new species.</title>
        <authorList>
            <person name="Moretto J.A."/>
            <person name="Berthold D.E."/>
            <person name="Lefler F.W."/>
            <person name="Huang I.-S."/>
            <person name="Laughinghouse H. IV."/>
        </authorList>
    </citation>
    <scope>NUCLEOTIDE SEQUENCE [LARGE SCALE GENOMIC DNA]</scope>
    <source>
        <strain evidence="1 2">BLCC-F154</strain>
    </source>
</reference>
<dbReference type="InterPro" id="IPR038695">
    <property type="entry name" value="Saro_0823-like_sf"/>
</dbReference>
<name>A0ABV4YMC2_9CYAN</name>
<keyword evidence="2" id="KW-1185">Reference proteome</keyword>
<dbReference type="PANTHER" id="PTHR37953:SF1">
    <property type="entry name" value="UPF0127 PROTEIN MJ1496"/>
    <property type="match status" value="1"/>
</dbReference>
<dbReference type="InterPro" id="IPR003795">
    <property type="entry name" value="DUF192"/>
</dbReference>
<sequence length="228" mass="25113">MSNGKTPQLLTSEVRSQKAESRRVEGFYIQLFTYFQPLNYFCRLVLGLVLGIWLLGCSTTAPANSGDIALTTPTERTKTSNNQELAQNSPQMLPISAKAQLANGEVIQLEVTRTPAEQAMGLMYRQSLPDDRGMLFSFSPPQPVSFWMKNVVIPLDMIFLQNGVVRAIATNVPPCKQDPCPTYGPNGTIDQVIELRGGRAAELGIKVGQQVKIEFFSPQPSNHTKSLP</sequence>
<dbReference type="Proteomes" id="UP001576776">
    <property type="component" value="Unassembled WGS sequence"/>
</dbReference>
<accession>A0ABV4YMC2</accession>
<dbReference type="Pfam" id="PF02643">
    <property type="entry name" value="DUF192"/>
    <property type="match status" value="1"/>
</dbReference>
<protein>
    <submittedName>
        <fullName evidence="1">DUF192 domain-containing protein</fullName>
    </submittedName>
</protein>
<evidence type="ECO:0000313" key="1">
    <source>
        <dbReference type="EMBL" id="MFB2939359.1"/>
    </source>
</evidence>
<gene>
    <name evidence="1" type="ORF">ACE1B6_29250</name>
</gene>
<evidence type="ECO:0000313" key="2">
    <source>
        <dbReference type="Proteomes" id="UP001576776"/>
    </source>
</evidence>
<dbReference type="PANTHER" id="PTHR37953">
    <property type="entry name" value="UPF0127 PROTEIN MJ1496"/>
    <property type="match status" value="1"/>
</dbReference>
<organism evidence="1 2">
    <name type="scientific">Floridaenema fluviatile BLCC-F154</name>
    <dbReference type="NCBI Taxonomy" id="3153640"/>
    <lineage>
        <taxon>Bacteria</taxon>
        <taxon>Bacillati</taxon>
        <taxon>Cyanobacteriota</taxon>
        <taxon>Cyanophyceae</taxon>
        <taxon>Oscillatoriophycideae</taxon>
        <taxon>Aerosakkonematales</taxon>
        <taxon>Aerosakkonemataceae</taxon>
        <taxon>Floridanema</taxon>
        <taxon>Floridanema fluviatile</taxon>
    </lineage>
</organism>
<dbReference type="RefSeq" id="WP_413260830.1">
    <property type="nucleotide sequence ID" value="NZ_JBHFNS010000094.1"/>
</dbReference>
<dbReference type="Gene3D" id="2.60.120.1140">
    <property type="entry name" value="Protein of unknown function DUF192"/>
    <property type="match status" value="1"/>
</dbReference>
<proteinExistence type="predicted"/>
<dbReference type="EMBL" id="JBHFNS010000094">
    <property type="protein sequence ID" value="MFB2939359.1"/>
    <property type="molecule type" value="Genomic_DNA"/>
</dbReference>
<comment type="caution">
    <text evidence="1">The sequence shown here is derived from an EMBL/GenBank/DDBJ whole genome shotgun (WGS) entry which is preliminary data.</text>
</comment>